<dbReference type="PANTHER" id="PTHR38886">
    <property type="entry name" value="SESA DOMAIN-CONTAINING PROTEIN"/>
    <property type="match status" value="1"/>
</dbReference>
<proteinExistence type="predicted"/>
<dbReference type="EMBL" id="MU005570">
    <property type="protein sequence ID" value="KAF2690880.1"/>
    <property type="molecule type" value="Genomic_DNA"/>
</dbReference>
<dbReference type="OrthoDB" id="5404564at2759"/>
<dbReference type="Proteomes" id="UP000799291">
    <property type="component" value="Unassembled WGS sequence"/>
</dbReference>
<evidence type="ECO:0008006" key="3">
    <source>
        <dbReference type="Google" id="ProtNLM"/>
    </source>
</evidence>
<evidence type="ECO:0000313" key="1">
    <source>
        <dbReference type="EMBL" id="KAF2690880.1"/>
    </source>
</evidence>
<dbReference type="AlphaFoldDB" id="A0A6G1JKX3"/>
<protein>
    <recommendedName>
        <fullName evidence="3">Fungal N-terminal domain-containing protein</fullName>
    </recommendedName>
</protein>
<accession>A0A6G1JKX3</accession>
<organism evidence="1 2">
    <name type="scientific">Lentithecium fluviatile CBS 122367</name>
    <dbReference type="NCBI Taxonomy" id="1168545"/>
    <lineage>
        <taxon>Eukaryota</taxon>
        <taxon>Fungi</taxon>
        <taxon>Dikarya</taxon>
        <taxon>Ascomycota</taxon>
        <taxon>Pezizomycotina</taxon>
        <taxon>Dothideomycetes</taxon>
        <taxon>Pleosporomycetidae</taxon>
        <taxon>Pleosporales</taxon>
        <taxon>Massarineae</taxon>
        <taxon>Lentitheciaceae</taxon>
        <taxon>Lentithecium</taxon>
    </lineage>
</organism>
<keyword evidence="2" id="KW-1185">Reference proteome</keyword>
<sequence>MSFGFSIGDIVLLSQLAYNLYSSVTAASRDLRDLEDVLFSLRCALDHLGDVAKDVLAKAEIGGRQSGPDFKENLNRMIASCGSTLQELDDLMQKYREISADDGLGPKQDTKRMIQRIKVNWKKVRWDQEKQSLQQYREKLRSHTDAINLILTSLTLSQTASAESNNKSNHDKTHSLLEEVLKNPKLDSNLQQMVQDIHRMMVQTVPHASTILPSVGRLHAGGASTGMGYGGTNLSPAMFAMQAATLPSPATMPRSVANQPASRGVFRRVNHPQALNDPLADSVEPSCEPHGFVSAQSTPTQGMVNGVFAYHAGTSPSSSLSVPPSIVPLNNERRAFGVKEFDAFTKRHVRPVRPSFLAVSTPDVVQLQDSLAYIFHPAPNLDEGTASTPPQERISEISRWIEGFRQFVQTDGSRGDQSKALVDLMVTLNEAIEKSDGALRAMFYQASDLVHLPEALERLQSNSKSVRVMKEVEEFQDAREEWDEK</sequence>
<reference evidence="1" key="1">
    <citation type="journal article" date="2020" name="Stud. Mycol.">
        <title>101 Dothideomycetes genomes: a test case for predicting lifestyles and emergence of pathogens.</title>
        <authorList>
            <person name="Haridas S."/>
            <person name="Albert R."/>
            <person name="Binder M."/>
            <person name="Bloem J."/>
            <person name="Labutti K."/>
            <person name="Salamov A."/>
            <person name="Andreopoulos B."/>
            <person name="Baker S."/>
            <person name="Barry K."/>
            <person name="Bills G."/>
            <person name="Bluhm B."/>
            <person name="Cannon C."/>
            <person name="Castanera R."/>
            <person name="Culley D."/>
            <person name="Daum C."/>
            <person name="Ezra D."/>
            <person name="Gonzalez J."/>
            <person name="Henrissat B."/>
            <person name="Kuo A."/>
            <person name="Liang C."/>
            <person name="Lipzen A."/>
            <person name="Lutzoni F."/>
            <person name="Magnuson J."/>
            <person name="Mondo S."/>
            <person name="Nolan M."/>
            <person name="Ohm R."/>
            <person name="Pangilinan J."/>
            <person name="Park H.-J."/>
            <person name="Ramirez L."/>
            <person name="Alfaro M."/>
            <person name="Sun H."/>
            <person name="Tritt A."/>
            <person name="Yoshinaga Y."/>
            <person name="Zwiers L.-H."/>
            <person name="Turgeon B."/>
            <person name="Goodwin S."/>
            <person name="Spatafora J."/>
            <person name="Crous P."/>
            <person name="Grigoriev I."/>
        </authorList>
    </citation>
    <scope>NUCLEOTIDE SEQUENCE</scope>
    <source>
        <strain evidence="1">CBS 122367</strain>
    </source>
</reference>
<gene>
    <name evidence="1" type="ORF">K458DRAFT_438643</name>
</gene>
<evidence type="ECO:0000313" key="2">
    <source>
        <dbReference type="Proteomes" id="UP000799291"/>
    </source>
</evidence>
<dbReference type="PANTHER" id="PTHR38886:SF1">
    <property type="entry name" value="NACHT-NTPASE AND P-LOOP NTPASES N-TERMINAL DOMAIN-CONTAINING PROTEIN"/>
    <property type="match status" value="1"/>
</dbReference>
<name>A0A6G1JKX3_9PLEO</name>